<reference evidence="2 3" key="1">
    <citation type="submission" date="2020-06" db="EMBL/GenBank/DDBJ databases">
        <title>Sulfitobacter algicola sp. nov., isolated from green algae.</title>
        <authorList>
            <person name="Wang C."/>
        </authorList>
    </citation>
    <scope>NUCLEOTIDE SEQUENCE [LARGE SCALE GENOMIC DNA]</scope>
    <source>
        <strain evidence="2 3">1151</strain>
    </source>
</reference>
<keyword evidence="2" id="KW-0378">Hydrolase</keyword>
<dbReference type="PANTHER" id="PTHR43283">
    <property type="entry name" value="BETA-LACTAMASE-RELATED"/>
    <property type="match status" value="1"/>
</dbReference>
<sequence>MAAHVLTAETSQNSLNIGKRIDLAYQSGVLQDLHAVLVLSGNETVTERYFSGTDENWGRPLGKVTFGPTTLHDLRSVSKSITSLLYGIALDQGKVPAPDTPLLTAFSQYSDLTNDPKRASWTVSHALNMMLGTDWNETIPYDNPANSEIAMERAPDRYRFILSRPIIADPGTRWNYNGGCTALIAYLIEQGTGQSLDEFTKQHLFSPLGITQFEWNRGDDGVISAASGLRMTAPDLARIGQMILANGRWNDRQVVPEQWIKACQTPQATLPSGMRYANQWYLSRQPAVAPDTARHSMMSAHGNGGQRLMIFPDLDLVSVMYSGRYNQGDDWINPTLILWRIILEDVNQQR</sequence>
<name>A0ABX2ISE0_9RHOB</name>
<comment type="caution">
    <text evidence="2">The sequence shown here is derived from an EMBL/GenBank/DDBJ whole genome shotgun (WGS) entry which is preliminary data.</text>
</comment>
<dbReference type="EMBL" id="JABUFE010000008">
    <property type="protein sequence ID" value="NSX55819.1"/>
    <property type="molecule type" value="Genomic_DNA"/>
</dbReference>
<dbReference type="Pfam" id="PF00144">
    <property type="entry name" value="Beta-lactamase"/>
    <property type="match status" value="1"/>
</dbReference>
<feature type="domain" description="Beta-lactamase-related" evidence="1">
    <location>
        <begin position="35"/>
        <end position="325"/>
    </location>
</feature>
<gene>
    <name evidence="2" type="ORF">HRQ87_13515</name>
</gene>
<organism evidence="2 3">
    <name type="scientific">Parasulfitobacter algicola</name>
    <dbReference type="NCBI Taxonomy" id="2614809"/>
    <lineage>
        <taxon>Bacteria</taxon>
        <taxon>Pseudomonadati</taxon>
        <taxon>Pseudomonadota</taxon>
        <taxon>Alphaproteobacteria</taxon>
        <taxon>Rhodobacterales</taxon>
        <taxon>Roseobacteraceae</taxon>
        <taxon>Parasulfitobacter</taxon>
    </lineage>
</organism>
<evidence type="ECO:0000259" key="1">
    <source>
        <dbReference type="Pfam" id="PF00144"/>
    </source>
</evidence>
<accession>A0ABX2ISE0</accession>
<protein>
    <submittedName>
        <fullName evidence="2">Serine hydrolase</fullName>
    </submittedName>
</protein>
<evidence type="ECO:0000313" key="2">
    <source>
        <dbReference type="EMBL" id="NSX55819.1"/>
    </source>
</evidence>
<dbReference type="SUPFAM" id="SSF56601">
    <property type="entry name" value="beta-lactamase/transpeptidase-like"/>
    <property type="match status" value="1"/>
</dbReference>
<dbReference type="Proteomes" id="UP000777935">
    <property type="component" value="Unassembled WGS sequence"/>
</dbReference>
<dbReference type="InterPro" id="IPR001466">
    <property type="entry name" value="Beta-lactam-related"/>
</dbReference>
<dbReference type="InterPro" id="IPR050789">
    <property type="entry name" value="Diverse_Enzym_Activities"/>
</dbReference>
<evidence type="ECO:0000313" key="3">
    <source>
        <dbReference type="Proteomes" id="UP000777935"/>
    </source>
</evidence>
<dbReference type="GO" id="GO:0016787">
    <property type="term" value="F:hydrolase activity"/>
    <property type="evidence" value="ECO:0007669"/>
    <property type="project" value="UniProtKB-KW"/>
</dbReference>
<proteinExistence type="predicted"/>
<keyword evidence="3" id="KW-1185">Reference proteome</keyword>
<dbReference type="PANTHER" id="PTHR43283:SF7">
    <property type="entry name" value="BETA-LACTAMASE-RELATED DOMAIN-CONTAINING PROTEIN"/>
    <property type="match status" value="1"/>
</dbReference>
<dbReference type="Gene3D" id="3.40.710.10">
    <property type="entry name" value="DD-peptidase/beta-lactamase superfamily"/>
    <property type="match status" value="1"/>
</dbReference>
<dbReference type="InterPro" id="IPR012338">
    <property type="entry name" value="Beta-lactam/transpept-like"/>
</dbReference>